<evidence type="ECO:0000313" key="1">
    <source>
        <dbReference type="EMBL" id="CAG7861325.1"/>
    </source>
</evidence>
<accession>A0A8D9CMJ1</accession>
<sequence>MAKITIRDDGFFRPVMKCDGEKSKRWTTNHEILDMSVQNLNGLVYFTCNFILVHSAYF</sequence>
<reference evidence="1 3" key="1">
    <citation type="submission" date="2021-07" db="EMBL/GenBank/DDBJ databases">
        <authorList>
            <consortium name="Genoscope - CEA"/>
            <person name="William W."/>
        </authorList>
    </citation>
    <scope>NUCLEOTIDE SEQUENCE [LARGE SCALE GENOMIC DNA]</scope>
</reference>
<dbReference type="AlphaFoldDB" id="A0A8D9CMJ1"/>
<dbReference type="Proteomes" id="UP000694005">
    <property type="component" value="Chromosome A09"/>
</dbReference>
<dbReference type="EMBL" id="LS974625">
    <property type="protein sequence ID" value="CAG7861325.1"/>
    <property type="molecule type" value="Genomic_DNA"/>
</dbReference>
<dbReference type="Gramene" id="A01p48330.2_BraZ1">
    <property type="protein sequence ID" value="A01p48330.2_BraZ1.CDS.1"/>
    <property type="gene ID" value="A01g48330.2_BraZ1"/>
</dbReference>
<dbReference type="Proteomes" id="UP000694005">
    <property type="component" value="Chromosome A01"/>
</dbReference>
<evidence type="ECO:0000313" key="2">
    <source>
        <dbReference type="EMBL" id="CAG7890757.1"/>
    </source>
</evidence>
<protein>
    <submittedName>
        <fullName evidence="1 2">Uncharacterized protein</fullName>
    </submittedName>
</protein>
<dbReference type="Gramene" id="A09p17920.2_BraZ1">
    <property type="protein sequence ID" value="A09p17920.2_BraZ1.CDS.1"/>
    <property type="gene ID" value="A09g17920.2_BraZ1"/>
</dbReference>
<name>A0A8D9CMJ1_BRACM</name>
<proteinExistence type="predicted"/>
<organism evidence="1 3">
    <name type="scientific">Brassica campestris</name>
    <name type="common">Field mustard</name>
    <dbReference type="NCBI Taxonomy" id="3711"/>
    <lineage>
        <taxon>Eukaryota</taxon>
        <taxon>Viridiplantae</taxon>
        <taxon>Streptophyta</taxon>
        <taxon>Embryophyta</taxon>
        <taxon>Tracheophyta</taxon>
        <taxon>Spermatophyta</taxon>
        <taxon>Magnoliopsida</taxon>
        <taxon>eudicotyledons</taxon>
        <taxon>Gunneridae</taxon>
        <taxon>Pentapetalae</taxon>
        <taxon>rosids</taxon>
        <taxon>malvids</taxon>
        <taxon>Brassicales</taxon>
        <taxon>Brassicaceae</taxon>
        <taxon>Brassiceae</taxon>
        <taxon>Brassica</taxon>
    </lineage>
</organism>
<dbReference type="EMBL" id="LS974617">
    <property type="protein sequence ID" value="CAG7890757.1"/>
    <property type="molecule type" value="Genomic_DNA"/>
</dbReference>
<evidence type="ECO:0000313" key="3">
    <source>
        <dbReference type="Proteomes" id="UP000694005"/>
    </source>
</evidence>
<gene>
    <name evidence="2" type="ORF">BRAPAZ1V2_A01P48330.2</name>
    <name evidence="1" type="ORF">BRAPAZ1V2_A09P17920.2</name>
</gene>